<comment type="caution">
    <text evidence="1">The sequence shown here is derived from an EMBL/GenBank/DDBJ whole genome shotgun (WGS) entry which is preliminary data.</text>
</comment>
<evidence type="ECO:0000313" key="1">
    <source>
        <dbReference type="EMBL" id="EHN68871.1"/>
    </source>
</evidence>
<dbReference type="EMBL" id="AHIH01000010">
    <property type="protein sequence ID" value="EHN68871.1"/>
    <property type="molecule type" value="Genomic_DNA"/>
</dbReference>
<dbReference type="Pfam" id="PF11686">
    <property type="entry name" value="DUF3283"/>
    <property type="match status" value="1"/>
</dbReference>
<evidence type="ECO:0008006" key="3">
    <source>
        <dbReference type="Google" id="ProtNLM"/>
    </source>
</evidence>
<dbReference type="AlphaFoldDB" id="A0AAV3EQ08"/>
<dbReference type="InterPro" id="IPR021700">
    <property type="entry name" value="DUF3283"/>
</dbReference>
<dbReference type="Proteomes" id="UP000004521">
    <property type="component" value="Chromosome II"/>
</dbReference>
<evidence type="ECO:0000313" key="2">
    <source>
        <dbReference type="Proteomes" id="UP000004521"/>
    </source>
</evidence>
<organism evidence="1 2">
    <name type="scientific">Aliivibrio fischeri SR5</name>
    <dbReference type="NCBI Taxonomy" id="1088719"/>
    <lineage>
        <taxon>Bacteria</taxon>
        <taxon>Pseudomonadati</taxon>
        <taxon>Pseudomonadota</taxon>
        <taxon>Gammaproteobacteria</taxon>
        <taxon>Vibrionales</taxon>
        <taxon>Vibrionaceae</taxon>
        <taxon>Aliivibrio</taxon>
    </lineage>
</organism>
<dbReference type="RefSeq" id="WP_005421965.1">
    <property type="nucleotide sequence ID" value="NZ_CM001401.1"/>
</dbReference>
<proteinExistence type="predicted"/>
<sequence length="68" mass="7913">MNNLSLLPPEEKNKIELDKQAAFFVWKVKNAKAGPELWTIEAEKLEDEAERLFFQQSIEKYKTKMGVA</sequence>
<accession>A0AAV3EQ08</accession>
<gene>
    <name evidence="1" type="ORF">VFSR5_A0168</name>
</gene>
<protein>
    <recommendedName>
        <fullName evidence="3">Pyridoxamine 5-phosphate oxidase</fullName>
    </recommendedName>
</protein>
<reference evidence="1 2" key="1">
    <citation type="journal article" date="2012" name="J. Bacteriol.">
        <title>Draft Genome Sequence of Vibrio fischeri SR5, a Strain Isolated from the Light Organ of the Mediterranean Squid Sepiola robusta.</title>
        <authorList>
            <person name="Gyllborg M.C."/>
            <person name="Sahl J.W."/>
            <person name="Cronin D.C.III."/>
            <person name="Rasko D.A."/>
            <person name="Mandel M.J."/>
        </authorList>
    </citation>
    <scope>NUCLEOTIDE SEQUENCE [LARGE SCALE GENOMIC DNA]</scope>
    <source>
        <strain evidence="1 2">SR5</strain>
    </source>
</reference>
<name>A0AAV3EQ08_ALIFS</name>